<dbReference type="InterPro" id="IPR036390">
    <property type="entry name" value="WH_DNA-bd_sf"/>
</dbReference>
<dbReference type="GO" id="GO:0005829">
    <property type="term" value="C:cytosol"/>
    <property type="evidence" value="ECO:0007669"/>
    <property type="project" value="TreeGrafter"/>
</dbReference>
<dbReference type="InterPro" id="IPR019887">
    <property type="entry name" value="Tscrpt_reg_AsnC/Lrp_C"/>
</dbReference>
<name>A0A1T0CL52_9GAMM</name>
<dbReference type="PROSITE" id="PS50956">
    <property type="entry name" value="HTH_ASNC_2"/>
    <property type="match status" value="1"/>
</dbReference>
<evidence type="ECO:0000256" key="3">
    <source>
        <dbReference type="ARBA" id="ARBA00023163"/>
    </source>
</evidence>
<keyword evidence="2" id="KW-0238">DNA-binding</keyword>
<dbReference type="Gene3D" id="1.10.10.10">
    <property type="entry name" value="Winged helix-like DNA-binding domain superfamily/Winged helix DNA-binding domain"/>
    <property type="match status" value="1"/>
</dbReference>
<keyword evidence="6" id="KW-1185">Reference proteome</keyword>
<feature type="domain" description="HTH asnC-type" evidence="4">
    <location>
        <begin position="5"/>
        <end position="66"/>
    </location>
</feature>
<dbReference type="InterPro" id="IPR000485">
    <property type="entry name" value="AsnC-type_HTH_dom"/>
</dbReference>
<accession>A0A1T0CL52</accession>
<keyword evidence="3" id="KW-0804">Transcription</keyword>
<protein>
    <submittedName>
        <fullName evidence="5">AsnC family transcriptional regulator</fullName>
    </submittedName>
</protein>
<evidence type="ECO:0000256" key="2">
    <source>
        <dbReference type="ARBA" id="ARBA00023125"/>
    </source>
</evidence>
<dbReference type="PANTHER" id="PTHR30154">
    <property type="entry name" value="LEUCINE-RESPONSIVE REGULATORY PROTEIN"/>
    <property type="match status" value="1"/>
</dbReference>
<dbReference type="SUPFAM" id="SSF46785">
    <property type="entry name" value="Winged helix' DNA-binding domain"/>
    <property type="match status" value="1"/>
</dbReference>
<proteinExistence type="predicted"/>
<dbReference type="STRING" id="470453.B0680_08410"/>
<dbReference type="GO" id="GO:0043200">
    <property type="term" value="P:response to amino acid"/>
    <property type="evidence" value="ECO:0007669"/>
    <property type="project" value="TreeGrafter"/>
</dbReference>
<dbReference type="GO" id="GO:0043565">
    <property type="term" value="F:sequence-specific DNA binding"/>
    <property type="evidence" value="ECO:0007669"/>
    <property type="project" value="InterPro"/>
</dbReference>
<evidence type="ECO:0000313" key="6">
    <source>
        <dbReference type="Proteomes" id="UP000189800"/>
    </source>
</evidence>
<evidence type="ECO:0000313" key="5">
    <source>
        <dbReference type="EMBL" id="OOS23088.1"/>
    </source>
</evidence>
<gene>
    <name evidence="5" type="ORF">B0680_08410</name>
</gene>
<dbReference type="AlphaFoldDB" id="A0A1T0CL52"/>
<evidence type="ECO:0000259" key="4">
    <source>
        <dbReference type="PROSITE" id="PS50956"/>
    </source>
</evidence>
<dbReference type="Pfam" id="PF01037">
    <property type="entry name" value="AsnC_trans_reg"/>
    <property type="match status" value="1"/>
</dbReference>
<dbReference type="EMBL" id="MUYU01000021">
    <property type="protein sequence ID" value="OOS23088.1"/>
    <property type="molecule type" value="Genomic_DNA"/>
</dbReference>
<dbReference type="PANTHER" id="PTHR30154:SF34">
    <property type="entry name" value="TRANSCRIPTIONAL REGULATOR AZLB"/>
    <property type="match status" value="1"/>
</dbReference>
<organism evidence="5 6">
    <name type="scientific">Moraxella pluranimalium</name>
    <dbReference type="NCBI Taxonomy" id="470453"/>
    <lineage>
        <taxon>Bacteria</taxon>
        <taxon>Pseudomonadati</taxon>
        <taxon>Pseudomonadota</taxon>
        <taxon>Gammaproteobacteria</taxon>
        <taxon>Moraxellales</taxon>
        <taxon>Moraxellaceae</taxon>
        <taxon>Moraxella</taxon>
    </lineage>
</organism>
<dbReference type="InterPro" id="IPR036388">
    <property type="entry name" value="WH-like_DNA-bd_sf"/>
</dbReference>
<comment type="caution">
    <text evidence="5">The sequence shown here is derived from an EMBL/GenBank/DDBJ whole genome shotgun (WGS) entry which is preliminary data.</text>
</comment>
<dbReference type="InterPro" id="IPR011008">
    <property type="entry name" value="Dimeric_a/b-barrel"/>
</dbReference>
<reference evidence="5 6" key="1">
    <citation type="submission" date="2017-02" db="EMBL/GenBank/DDBJ databases">
        <title>Draft genome sequence of Moraxella pluranimalium CCUG 54913T type strain.</title>
        <authorList>
            <person name="Salva-Serra F."/>
            <person name="Engstrom-Jakobsson H."/>
            <person name="Thorell K."/>
            <person name="Jaen-Luchoro D."/>
            <person name="Gonzales-Siles L."/>
            <person name="Karlsson R."/>
            <person name="Yazdan S."/>
            <person name="Boulund F."/>
            <person name="Johnning A."/>
            <person name="Engstrand L."/>
            <person name="Kristiansson E."/>
            <person name="Moore E."/>
        </authorList>
    </citation>
    <scope>NUCLEOTIDE SEQUENCE [LARGE SCALE GENOMIC DNA]</scope>
    <source>
        <strain evidence="5 6">CCUG 54913</strain>
    </source>
</reference>
<dbReference type="OrthoDB" id="8590699at2"/>
<dbReference type="SUPFAM" id="SSF54909">
    <property type="entry name" value="Dimeric alpha+beta barrel"/>
    <property type="match status" value="1"/>
</dbReference>
<dbReference type="SMART" id="SM00344">
    <property type="entry name" value="HTH_ASNC"/>
    <property type="match status" value="1"/>
</dbReference>
<dbReference type="Gene3D" id="3.30.70.920">
    <property type="match status" value="1"/>
</dbReference>
<dbReference type="InterPro" id="IPR019888">
    <property type="entry name" value="Tscrpt_reg_AsnC-like"/>
</dbReference>
<keyword evidence="1" id="KW-0805">Transcription regulation</keyword>
<evidence type="ECO:0000256" key="1">
    <source>
        <dbReference type="ARBA" id="ARBA00023015"/>
    </source>
</evidence>
<dbReference type="Pfam" id="PF13404">
    <property type="entry name" value="HTH_AsnC-type"/>
    <property type="match status" value="1"/>
</dbReference>
<sequence length="156" mass="17547">MMHALDDIDKKILNLLQDDAALPLKTIAEKLGTSIATTQRRISQLTDAKVIERSVAIVDAVKVGRPLTVLVLIKMVNSNTPLQHRFERLMAAHPQVMSCYEISGDYDFVLIVANQDMQEYHRFTRQNLTGENNVATFNSQFVMNSVKSSTKITLDI</sequence>
<dbReference type="PRINTS" id="PR00033">
    <property type="entry name" value="HTHASNC"/>
</dbReference>
<dbReference type="Proteomes" id="UP000189800">
    <property type="component" value="Unassembled WGS sequence"/>
</dbReference>